<dbReference type="AlphaFoldDB" id="A0A5M8QDG1"/>
<evidence type="ECO:0000256" key="1">
    <source>
        <dbReference type="ARBA" id="ARBA00004651"/>
    </source>
</evidence>
<organism evidence="8 9">
    <name type="scientific">Dyadobacter flavalbus</name>
    <dbReference type="NCBI Taxonomy" id="2579942"/>
    <lineage>
        <taxon>Bacteria</taxon>
        <taxon>Pseudomonadati</taxon>
        <taxon>Bacteroidota</taxon>
        <taxon>Cytophagia</taxon>
        <taxon>Cytophagales</taxon>
        <taxon>Spirosomataceae</taxon>
        <taxon>Dyadobacter</taxon>
    </lineage>
</organism>
<evidence type="ECO:0000256" key="2">
    <source>
        <dbReference type="ARBA" id="ARBA00022475"/>
    </source>
</evidence>
<comment type="caution">
    <text evidence="8">The sequence shown here is derived from an EMBL/GenBank/DDBJ whole genome shotgun (WGS) entry which is preliminary data.</text>
</comment>
<evidence type="ECO:0000256" key="4">
    <source>
        <dbReference type="ARBA" id="ARBA00022989"/>
    </source>
</evidence>
<feature type="transmembrane region" description="Helical" evidence="7">
    <location>
        <begin position="152"/>
        <end position="171"/>
    </location>
</feature>
<evidence type="ECO:0000256" key="6">
    <source>
        <dbReference type="SAM" id="MobiDB-lite"/>
    </source>
</evidence>
<accession>A0A5M8QDG1</accession>
<dbReference type="Proteomes" id="UP000323994">
    <property type="component" value="Unassembled WGS sequence"/>
</dbReference>
<feature type="compositionally biased region" description="Basic and acidic residues" evidence="6">
    <location>
        <begin position="331"/>
        <end position="343"/>
    </location>
</feature>
<dbReference type="RefSeq" id="WP_139014252.1">
    <property type="nucleotide sequence ID" value="NZ_VBSN01000069.1"/>
</dbReference>
<dbReference type="InterPro" id="IPR022791">
    <property type="entry name" value="L-PG_synthase/AglD"/>
</dbReference>
<proteinExistence type="predicted"/>
<sequence length="359" mass="40273">MGTKLYKAVFLFIGIVTLSYMLYSTGLLVIWENIQLTGFWFIPVIGSWLVIYLLNACAFRAIIHEPAMPESNISFRSVLRLTISGYAINYITPFVALGGEPYRILELKPTLGIQKATSSVLLYGLMHMFSHVIFWLASIILIVAVVPLNNMMLVGCGLLLVTGLVLGYWFINVYKKGFTVSTFRLLEKIPFIRKKANAFAQKNADTLFEVDEQIRILYAERRNVFYASLFYEFAARLISCAEIYFTAHAIGMEMTLSQSLIVSSGSSLFANLIFFFPMQLGTREGGLALALSSVGLLASKGILIGIVMRIREIVWIAIGLALINRKVKNRNSNDDKDNEEKNMEPVPVGSVNTFRQQNL</sequence>
<keyword evidence="9" id="KW-1185">Reference proteome</keyword>
<protein>
    <submittedName>
        <fullName evidence="8">Flippase-like domain-containing protein</fullName>
    </submittedName>
</protein>
<dbReference type="PANTHER" id="PTHR39087:SF2">
    <property type="entry name" value="UPF0104 MEMBRANE PROTEIN MJ1595"/>
    <property type="match status" value="1"/>
</dbReference>
<keyword evidence="4 7" id="KW-1133">Transmembrane helix</keyword>
<dbReference type="PANTHER" id="PTHR39087">
    <property type="entry name" value="UPF0104 MEMBRANE PROTEIN MJ1595"/>
    <property type="match status" value="1"/>
</dbReference>
<dbReference type="EMBL" id="VBSN01000069">
    <property type="protein sequence ID" value="KAA6434085.1"/>
    <property type="molecule type" value="Genomic_DNA"/>
</dbReference>
<evidence type="ECO:0000256" key="5">
    <source>
        <dbReference type="ARBA" id="ARBA00023136"/>
    </source>
</evidence>
<dbReference type="Pfam" id="PF03706">
    <property type="entry name" value="LPG_synthase_TM"/>
    <property type="match status" value="1"/>
</dbReference>
<feature type="transmembrane region" description="Helical" evidence="7">
    <location>
        <begin position="260"/>
        <end position="281"/>
    </location>
</feature>
<keyword evidence="2" id="KW-1003">Cell membrane</keyword>
<evidence type="ECO:0000313" key="9">
    <source>
        <dbReference type="Proteomes" id="UP000323994"/>
    </source>
</evidence>
<feature type="transmembrane region" description="Helical" evidence="7">
    <location>
        <begin position="120"/>
        <end position="146"/>
    </location>
</feature>
<feature type="transmembrane region" description="Helical" evidence="7">
    <location>
        <begin position="38"/>
        <end position="63"/>
    </location>
</feature>
<dbReference type="OrthoDB" id="9774820at2"/>
<feature type="transmembrane region" description="Helical" evidence="7">
    <location>
        <begin position="6"/>
        <end position="31"/>
    </location>
</feature>
<evidence type="ECO:0000313" key="8">
    <source>
        <dbReference type="EMBL" id="KAA6434085.1"/>
    </source>
</evidence>
<evidence type="ECO:0000256" key="3">
    <source>
        <dbReference type="ARBA" id="ARBA00022692"/>
    </source>
</evidence>
<comment type="subcellular location">
    <subcellularLocation>
        <location evidence="1">Cell membrane</location>
        <topology evidence="1">Multi-pass membrane protein</topology>
    </subcellularLocation>
</comment>
<feature type="transmembrane region" description="Helical" evidence="7">
    <location>
        <begin position="301"/>
        <end position="323"/>
    </location>
</feature>
<reference evidence="8 9" key="1">
    <citation type="submission" date="2019-05" db="EMBL/GenBank/DDBJ databases">
        <authorList>
            <person name="Qu J.-H."/>
        </authorList>
    </citation>
    <scope>NUCLEOTIDE SEQUENCE [LARGE SCALE GENOMIC DNA]</scope>
    <source>
        <strain evidence="8 9">NS28</strain>
    </source>
</reference>
<dbReference type="GO" id="GO:0005886">
    <property type="term" value="C:plasma membrane"/>
    <property type="evidence" value="ECO:0007669"/>
    <property type="project" value="UniProtKB-SubCell"/>
</dbReference>
<name>A0A5M8QDG1_9BACT</name>
<feature type="region of interest" description="Disordered" evidence="6">
    <location>
        <begin position="331"/>
        <end position="359"/>
    </location>
</feature>
<feature type="compositionally biased region" description="Polar residues" evidence="6">
    <location>
        <begin position="350"/>
        <end position="359"/>
    </location>
</feature>
<keyword evidence="3 7" id="KW-0812">Transmembrane</keyword>
<keyword evidence="5 7" id="KW-0472">Membrane</keyword>
<evidence type="ECO:0000256" key="7">
    <source>
        <dbReference type="SAM" id="Phobius"/>
    </source>
</evidence>
<gene>
    <name evidence="8" type="ORF">FEM33_22655</name>
</gene>